<proteinExistence type="predicted"/>
<organism evidence="2 3">
    <name type="scientific">Vitis vinifera</name>
    <name type="common">Grape</name>
    <dbReference type="NCBI Taxonomy" id="29760"/>
    <lineage>
        <taxon>Eukaryota</taxon>
        <taxon>Viridiplantae</taxon>
        <taxon>Streptophyta</taxon>
        <taxon>Embryophyta</taxon>
        <taxon>Tracheophyta</taxon>
        <taxon>Spermatophyta</taxon>
        <taxon>Magnoliopsida</taxon>
        <taxon>eudicotyledons</taxon>
        <taxon>Gunneridae</taxon>
        <taxon>Pentapetalae</taxon>
        <taxon>rosids</taxon>
        <taxon>Vitales</taxon>
        <taxon>Vitaceae</taxon>
        <taxon>Viteae</taxon>
        <taxon>Vitis</taxon>
    </lineage>
</organism>
<dbReference type="AlphaFoldDB" id="A0A438HHL9"/>
<feature type="region of interest" description="Disordered" evidence="1">
    <location>
        <begin position="802"/>
        <end position="829"/>
    </location>
</feature>
<evidence type="ECO:0000256" key="1">
    <source>
        <dbReference type="SAM" id="MobiDB-lite"/>
    </source>
</evidence>
<dbReference type="EMBL" id="QGNW01000221">
    <property type="protein sequence ID" value="RVW83963.1"/>
    <property type="molecule type" value="Genomic_DNA"/>
</dbReference>
<sequence length="829" mass="94373">MEAYFEFQIYSLTCNEGLVSSPSFDRGDRQGLGVHYFCCSGQRRRGQEKAEQWVSRLGWFLNLTWGQVVEGGRRELDQQLEVVFVLGKLVERRREEKGGRLKFFQWGHVVRVVRLWGTAVPIADKVLEVAASLFYSGSLRQIVKSFQRRRLSGWELSGNEDSVRVLSSFADRQGFESGVRGKGLRHLETKSLLVQTQLPESFNPIKTKSNLPSEVFNLVTVSQGDVVVSPSGEFQIEGLSHKKMAEVHEVLSSLDIKVYSRRKSRRSTVMIQEAQKVECDRRFVGSVWTFRNKEWAALPMCGASILIANETVDEKRRSSEEGVVFKIDFGKGYDHVLVNGNAKEWVKASKGLRQGDPLSPFLFTLVVDVLNDTIFFSNTSEEELQILKSLLLVFGHISGLKVNLDKSNIYGINLEQNHLSRLAKLLDCKASGVGEGKRDYLVSWDVVCKLKAKRGLGFGKIVLRNVALLGKWLWRYPRKGSALWHQVILSIYGSHSNGWDANTIVKWLHRCPWKAIAQVFQEFSKFTRFVVGDEERIRFWEDLWWGDQPLESQYPRLFRQSIGFEIEDLEGLMRSLDCLHLSSSVSDARSWYLSSSGLFTVKSFFLPYPNVLVLLQFSLLSSFGILKSLSKSSPLSGWWHTRRPQNIVLFIDDERIVDPHESGLLCMGSKMGVNHQRYALASTVTRPINLPTWRPRWEKRSVRETQIGPVSKKSSPTGSTSKQWRFRDLLWRSNSDDKDSFVFLTPPQKATRFRTSSTRPKNKISQSKNEITLAGKRDCDANGTSRRSKEAATLLHVPVRELMSPASQSGRVSFTRSAFGRRTSGTDRS</sequence>
<evidence type="ECO:0008006" key="4">
    <source>
        <dbReference type="Google" id="ProtNLM"/>
    </source>
</evidence>
<dbReference type="PANTHER" id="PTHR33116">
    <property type="entry name" value="REVERSE TRANSCRIPTASE ZINC-BINDING DOMAIN-CONTAINING PROTEIN-RELATED-RELATED"/>
    <property type="match status" value="1"/>
</dbReference>
<feature type="compositionally biased region" description="Polar residues" evidence="1">
    <location>
        <begin position="805"/>
        <end position="816"/>
    </location>
</feature>
<dbReference type="Proteomes" id="UP000288805">
    <property type="component" value="Unassembled WGS sequence"/>
</dbReference>
<name>A0A438HHL9_VITVI</name>
<evidence type="ECO:0000313" key="2">
    <source>
        <dbReference type="EMBL" id="RVW83963.1"/>
    </source>
</evidence>
<dbReference type="InterPro" id="IPR012442">
    <property type="entry name" value="DUF1645_plant"/>
</dbReference>
<dbReference type="PANTHER" id="PTHR33116:SF78">
    <property type="entry name" value="OS12G0587133 PROTEIN"/>
    <property type="match status" value="1"/>
</dbReference>
<reference evidence="2 3" key="1">
    <citation type="journal article" date="2018" name="PLoS Genet.">
        <title>Population sequencing reveals clonal diversity and ancestral inbreeding in the grapevine cultivar Chardonnay.</title>
        <authorList>
            <person name="Roach M.J."/>
            <person name="Johnson D.L."/>
            <person name="Bohlmann J."/>
            <person name="van Vuuren H.J."/>
            <person name="Jones S.J."/>
            <person name="Pretorius I.S."/>
            <person name="Schmidt S.A."/>
            <person name="Borneman A.R."/>
        </authorList>
    </citation>
    <scope>NUCLEOTIDE SEQUENCE [LARGE SCALE GENOMIC DNA]</scope>
    <source>
        <strain evidence="3">cv. Chardonnay</strain>
        <tissue evidence="2">Leaf</tissue>
    </source>
</reference>
<gene>
    <name evidence="2" type="ORF">CK203_047351</name>
</gene>
<evidence type="ECO:0000313" key="3">
    <source>
        <dbReference type="Proteomes" id="UP000288805"/>
    </source>
</evidence>
<accession>A0A438HHL9</accession>
<comment type="caution">
    <text evidence="2">The sequence shown here is derived from an EMBL/GenBank/DDBJ whole genome shotgun (WGS) entry which is preliminary data.</text>
</comment>
<dbReference type="Pfam" id="PF07816">
    <property type="entry name" value="DUF1645"/>
    <property type="match status" value="1"/>
</dbReference>
<protein>
    <recommendedName>
        <fullName evidence="4">Reverse transcriptase domain-containing protein</fullName>
    </recommendedName>
</protein>